<evidence type="ECO:0000256" key="1">
    <source>
        <dbReference type="SAM" id="MobiDB-lite"/>
    </source>
</evidence>
<dbReference type="VEuPathDB" id="FungiDB:LCOR_02276.1"/>
<gene>
    <name evidence="2" type="ORF">LCOR_02276.1</name>
</gene>
<dbReference type="OrthoDB" id="2222145at2759"/>
<keyword evidence="3" id="KW-1185">Reference proteome</keyword>
<feature type="region of interest" description="Disordered" evidence="1">
    <location>
        <begin position="240"/>
        <end position="263"/>
    </location>
</feature>
<accession>A0A068RLI6</accession>
<feature type="compositionally biased region" description="Low complexity" evidence="1">
    <location>
        <begin position="247"/>
        <end position="256"/>
    </location>
</feature>
<reference evidence="2" key="1">
    <citation type="submission" date="2013-08" db="EMBL/GenBank/DDBJ databases">
        <title>Gene expansion shapes genome architecture in the human pathogen Lichtheimia corymbifera: an evolutionary genomics analysis in the ancient terrestrial Mucorales (Mucoromycotina).</title>
        <authorList>
            <person name="Schwartze V.U."/>
            <person name="Winter S."/>
            <person name="Shelest E."/>
            <person name="Marcet-Houben M."/>
            <person name="Horn F."/>
            <person name="Wehner S."/>
            <person name="Hoffmann K."/>
            <person name="Riege K."/>
            <person name="Sammeth M."/>
            <person name="Nowrousian M."/>
            <person name="Valiante V."/>
            <person name="Linde J."/>
            <person name="Jacobsen I.D."/>
            <person name="Marz M."/>
            <person name="Brakhage A.A."/>
            <person name="Gabaldon T."/>
            <person name="Bocker S."/>
            <person name="Voigt K."/>
        </authorList>
    </citation>
    <scope>NUCLEOTIDE SEQUENCE [LARGE SCALE GENOMIC DNA]</scope>
    <source>
        <strain evidence="2">FSU 9682</strain>
    </source>
</reference>
<evidence type="ECO:0000313" key="2">
    <source>
        <dbReference type="EMBL" id="CDH50565.1"/>
    </source>
</evidence>
<organism evidence="2 3">
    <name type="scientific">Lichtheimia corymbifera JMRC:FSU:9682</name>
    <dbReference type="NCBI Taxonomy" id="1263082"/>
    <lineage>
        <taxon>Eukaryota</taxon>
        <taxon>Fungi</taxon>
        <taxon>Fungi incertae sedis</taxon>
        <taxon>Mucoromycota</taxon>
        <taxon>Mucoromycotina</taxon>
        <taxon>Mucoromycetes</taxon>
        <taxon>Mucorales</taxon>
        <taxon>Lichtheimiaceae</taxon>
        <taxon>Lichtheimia</taxon>
    </lineage>
</organism>
<dbReference type="EMBL" id="CBTN010000007">
    <property type="protein sequence ID" value="CDH50565.1"/>
    <property type="molecule type" value="Genomic_DNA"/>
</dbReference>
<dbReference type="Proteomes" id="UP000027586">
    <property type="component" value="Unassembled WGS sequence"/>
</dbReference>
<name>A0A068RLI6_9FUNG</name>
<proteinExistence type="predicted"/>
<dbReference type="AlphaFoldDB" id="A0A068RLI6"/>
<evidence type="ECO:0000313" key="3">
    <source>
        <dbReference type="Proteomes" id="UP000027586"/>
    </source>
</evidence>
<sequence>MDYDQLPGVNPGPPMDEWRITSTRGDSVLFNFRRHVTDYTAALALIRASFCDTQVVAARQVYAPHPNENWIIVEVLFTEEDEGVARMDAIAHGIRLSPNKQNGESEDDHDVVYGLPSCTGMRYMALGITNMELQPPAAAYASYNALSRAVDQYGRGNLVKHIWLHGQEDMYDGCATVILNEFSTMSLHSIQHRWIYDRRFPNTCVAQIWPVGCYFCCDVCRTLDHHDTKDHAPVVLHQHPRMSEAPSTSSSSCSSSVYALSPD</sequence>
<comment type="caution">
    <text evidence="2">The sequence shown here is derived from an EMBL/GenBank/DDBJ whole genome shotgun (WGS) entry which is preliminary data.</text>
</comment>
<protein>
    <submittedName>
        <fullName evidence="2">Uncharacterized protein</fullName>
    </submittedName>
</protein>